<protein>
    <recommendedName>
        <fullName evidence="14">glucose oxidase</fullName>
        <ecNumber evidence="14">1.1.3.4</ecNumber>
    </recommendedName>
</protein>
<dbReference type="PANTHER" id="PTHR11552:SF218">
    <property type="entry name" value="GLUCOSE-METHANOL-CHOLINE OXIDOREDUCTASE N-TERMINAL DOMAIN-CONTAINING PROTEIN"/>
    <property type="match status" value="1"/>
</dbReference>
<name>A0A9W9MIW9_9EURO</name>
<evidence type="ECO:0000256" key="10">
    <source>
        <dbReference type="ARBA" id="ARBA00022630"/>
    </source>
</evidence>
<comment type="catalytic activity">
    <reaction evidence="13">
        <text>beta-D-glucose + O2 = D-glucono-1,5-lactone + H2O2</text>
        <dbReference type="Rhea" id="RHEA:11428"/>
        <dbReference type="ChEBI" id="CHEBI:15379"/>
        <dbReference type="ChEBI" id="CHEBI:15903"/>
        <dbReference type="ChEBI" id="CHEBI:16217"/>
        <dbReference type="ChEBI" id="CHEBI:16240"/>
        <dbReference type="EC" id="1.1.3.4"/>
    </reaction>
    <physiologicalReaction direction="left-to-right" evidence="13">
        <dbReference type="Rhea" id="RHEA:11429"/>
    </physiologicalReaction>
</comment>
<keyword evidence="22" id="KW-1185">Reference proteome</keyword>
<evidence type="ECO:0000256" key="15">
    <source>
        <dbReference type="PIRSR" id="PIRSR000137-1"/>
    </source>
</evidence>
<evidence type="ECO:0000256" key="18">
    <source>
        <dbReference type="SAM" id="Phobius"/>
    </source>
</evidence>
<feature type="region of interest" description="Disordered" evidence="17">
    <location>
        <begin position="623"/>
        <end position="648"/>
    </location>
</feature>
<feature type="signal peptide" evidence="19">
    <location>
        <begin position="1"/>
        <end position="23"/>
    </location>
</feature>
<evidence type="ECO:0000256" key="14">
    <source>
        <dbReference type="ARBA" id="ARBA00049722"/>
    </source>
</evidence>
<keyword evidence="18" id="KW-0472">Membrane</keyword>
<evidence type="ECO:0000256" key="11">
    <source>
        <dbReference type="ARBA" id="ARBA00022827"/>
    </source>
</evidence>
<dbReference type="GO" id="GO:0005737">
    <property type="term" value="C:cytoplasm"/>
    <property type="evidence" value="ECO:0007669"/>
    <property type="project" value="UniProtKB-SubCell"/>
</dbReference>
<feature type="binding site" evidence="16">
    <location>
        <position position="116"/>
    </location>
    <ligand>
        <name>FAD</name>
        <dbReference type="ChEBI" id="CHEBI:57692"/>
    </ligand>
</feature>
<dbReference type="GeneID" id="83181131"/>
<feature type="active site" description="Proton acceptor" evidence="15">
    <location>
        <position position="598"/>
    </location>
</feature>
<evidence type="ECO:0000256" key="2">
    <source>
        <dbReference type="ARBA" id="ARBA00004191"/>
    </source>
</evidence>
<comment type="subcellular location">
    <subcellularLocation>
        <location evidence="3">Cytoplasm</location>
    </subcellularLocation>
    <subcellularLocation>
        <location evidence="2">Secreted</location>
        <location evidence="2">Cell wall</location>
    </subcellularLocation>
    <subcellularLocation>
        <location evidence="4">Secreted</location>
        <location evidence="4">Extracellular space</location>
        <location evidence="4">Extracellular matrix</location>
    </subcellularLocation>
</comment>
<dbReference type="InterPro" id="IPR012132">
    <property type="entry name" value="GMC_OxRdtase"/>
</dbReference>
<feature type="transmembrane region" description="Helical" evidence="18">
    <location>
        <begin position="657"/>
        <end position="677"/>
    </location>
</feature>
<dbReference type="InterPro" id="IPR007867">
    <property type="entry name" value="GMC_OxRtase_C"/>
</dbReference>
<evidence type="ECO:0000313" key="21">
    <source>
        <dbReference type="EMBL" id="KAJ5202105.1"/>
    </source>
</evidence>
<dbReference type="SUPFAM" id="SSF51905">
    <property type="entry name" value="FAD/NAD(P)-binding domain"/>
    <property type="match status" value="1"/>
</dbReference>
<dbReference type="EMBL" id="JAPQKR010000013">
    <property type="protein sequence ID" value="KAJ5202105.1"/>
    <property type="molecule type" value="Genomic_DNA"/>
</dbReference>
<dbReference type="Gene3D" id="3.30.560.10">
    <property type="entry name" value="Glucose Oxidase, domain 3"/>
    <property type="match status" value="1"/>
</dbReference>
<dbReference type="SUPFAM" id="SSF54373">
    <property type="entry name" value="FAD-linked reductases, C-terminal domain"/>
    <property type="match status" value="1"/>
</dbReference>
<comment type="subunit">
    <text evidence="6">Homodimer.</text>
</comment>
<dbReference type="GO" id="GO:0046562">
    <property type="term" value="F:beta-D-glucose oxidase activity"/>
    <property type="evidence" value="ECO:0007669"/>
    <property type="project" value="UniProtKB-EC"/>
</dbReference>
<dbReference type="InterPro" id="IPR036188">
    <property type="entry name" value="FAD/NAD-bd_sf"/>
</dbReference>
<keyword evidence="9" id="KW-0964">Secreted</keyword>
<dbReference type="Pfam" id="PF00732">
    <property type="entry name" value="GMC_oxred_N"/>
    <property type="match status" value="1"/>
</dbReference>
<dbReference type="PANTHER" id="PTHR11552">
    <property type="entry name" value="GLUCOSE-METHANOL-CHOLINE GMC OXIDOREDUCTASE"/>
    <property type="match status" value="1"/>
</dbReference>
<evidence type="ECO:0000256" key="19">
    <source>
        <dbReference type="SAM" id="SignalP"/>
    </source>
</evidence>
<keyword evidence="18" id="KW-1133">Transmembrane helix</keyword>
<evidence type="ECO:0000256" key="16">
    <source>
        <dbReference type="PIRSR" id="PIRSR000137-2"/>
    </source>
</evidence>
<dbReference type="PROSITE" id="PS00624">
    <property type="entry name" value="GMC_OXRED_2"/>
    <property type="match status" value="1"/>
</dbReference>
<evidence type="ECO:0000256" key="1">
    <source>
        <dbReference type="ARBA" id="ARBA00001974"/>
    </source>
</evidence>
<keyword evidence="9" id="KW-0272">Extracellular matrix</keyword>
<organism evidence="21 22">
    <name type="scientific">Penicillium cinerascens</name>
    <dbReference type="NCBI Taxonomy" id="70096"/>
    <lineage>
        <taxon>Eukaryota</taxon>
        <taxon>Fungi</taxon>
        <taxon>Dikarya</taxon>
        <taxon>Ascomycota</taxon>
        <taxon>Pezizomycotina</taxon>
        <taxon>Eurotiomycetes</taxon>
        <taxon>Eurotiomycetidae</taxon>
        <taxon>Eurotiales</taxon>
        <taxon>Aspergillaceae</taxon>
        <taxon>Penicillium</taxon>
    </lineage>
</organism>
<feature type="binding site" evidence="16">
    <location>
        <position position="270"/>
    </location>
    <ligand>
        <name>FAD</name>
        <dbReference type="ChEBI" id="CHEBI:57692"/>
    </ligand>
</feature>
<feature type="compositionally biased region" description="Low complexity" evidence="17">
    <location>
        <begin position="623"/>
        <end position="637"/>
    </location>
</feature>
<evidence type="ECO:0000256" key="9">
    <source>
        <dbReference type="ARBA" id="ARBA00022530"/>
    </source>
</evidence>
<dbReference type="InterPro" id="IPR027424">
    <property type="entry name" value="Glucose_Oxidase_domain_2"/>
</dbReference>
<feature type="domain" description="Glucose-methanol-choline oxidoreductase N-terminal" evidence="20">
    <location>
        <begin position="313"/>
        <end position="327"/>
    </location>
</feature>
<feature type="active site" description="Proton donor" evidence="15">
    <location>
        <position position="555"/>
    </location>
</feature>
<evidence type="ECO:0000313" key="22">
    <source>
        <dbReference type="Proteomes" id="UP001150904"/>
    </source>
</evidence>
<gene>
    <name evidence="21" type="ORF">N7498_006768</name>
</gene>
<evidence type="ECO:0000256" key="7">
    <source>
        <dbReference type="ARBA" id="ARBA00022490"/>
    </source>
</evidence>
<dbReference type="GO" id="GO:0050660">
    <property type="term" value="F:flavin adenine dinucleotide binding"/>
    <property type="evidence" value="ECO:0007669"/>
    <property type="project" value="InterPro"/>
</dbReference>
<dbReference type="InterPro" id="IPR000172">
    <property type="entry name" value="GMC_OxRdtase_N"/>
</dbReference>
<evidence type="ECO:0000256" key="6">
    <source>
        <dbReference type="ARBA" id="ARBA00011738"/>
    </source>
</evidence>
<comment type="cofactor">
    <cofactor evidence="1 16">
        <name>FAD</name>
        <dbReference type="ChEBI" id="CHEBI:57692"/>
    </cofactor>
</comment>
<dbReference type="Gene3D" id="3.50.50.60">
    <property type="entry name" value="FAD/NAD(P)-binding domain"/>
    <property type="match status" value="1"/>
</dbReference>
<keyword evidence="18" id="KW-0812">Transmembrane</keyword>
<keyword evidence="12" id="KW-0560">Oxidoreductase</keyword>
<comment type="caution">
    <text evidence="21">The sequence shown here is derived from an EMBL/GenBank/DDBJ whole genome shotgun (WGS) entry which is preliminary data.</text>
</comment>
<dbReference type="OrthoDB" id="269227at2759"/>
<dbReference type="Proteomes" id="UP001150904">
    <property type="component" value="Unassembled WGS sequence"/>
</dbReference>
<evidence type="ECO:0000256" key="3">
    <source>
        <dbReference type="ARBA" id="ARBA00004496"/>
    </source>
</evidence>
<evidence type="ECO:0000256" key="12">
    <source>
        <dbReference type="ARBA" id="ARBA00023002"/>
    </source>
</evidence>
<evidence type="ECO:0000256" key="13">
    <source>
        <dbReference type="ARBA" id="ARBA00049435"/>
    </source>
</evidence>
<dbReference type="Pfam" id="PF05199">
    <property type="entry name" value="GMC_oxred_C"/>
    <property type="match status" value="1"/>
</dbReference>
<comment type="similarity">
    <text evidence="5">Belongs to the GMC oxidoreductase family.</text>
</comment>
<evidence type="ECO:0000256" key="4">
    <source>
        <dbReference type="ARBA" id="ARBA00004498"/>
    </source>
</evidence>
<evidence type="ECO:0000256" key="5">
    <source>
        <dbReference type="ARBA" id="ARBA00010790"/>
    </source>
</evidence>
<dbReference type="EC" id="1.1.3.4" evidence="14"/>
<evidence type="ECO:0000259" key="20">
    <source>
        <dbReference type="PROSITE" id="PS00624"/>
    </source>
</evidence>
<keyword evidence="8" id="KW-0134">Cell wall</keyword>
<keyword evidence="11 16" id="KW-0274">FAD</keyword>
<accession>A0A9W9MIW9</accession>
<sequence>MRPSLFVPIVGASLALTVPLVRALSPRTQIADSYDFVVIGGGQAGLVLGGRLSEDSKHTVLVLEAGGNGDDYRERIDTPADSYFDSLWTTPLNWAFYTVPQPNVDDREIYWPRGKVLGGSSAINGLYLTRPGEDEINAWQGMLGDMDGADNWGWDSFYAAMKKSETFDAPSDAIAKQGNISWDASTHGTDGPIHASYPGFTFDQVGQWTPALEALGIAASDQMYGGENWGAEVSTSSINPLNWTRSYSRTGYLDPLADQGNYDVLANAHVTRILFDSSSPSDNLTANAVEYTTDGGATTLTVNVTKEVILAAGTVGSPAVLLYSGVGPKDVLSDAGVDLVSELPGVGQHLQDHFSATVTWTTDVETAGSIYYENLTEKADPLFYSYIDSAIAYVNASFFYGSDVDNMEATILDSIDQYAPNTTYDAGVVAGYKAICNTTASKIMKSPTGLIELLFMNSAASGVIGITAALQHPYSQGRIYINSSDPMAYPVIDPNYLNNTADYEILREGLKLARRLGETSPLSSNLTGETAPGSSVQSDDEWLDWLRAEASSEFHPSSSCAMLPREQGGVVDANLRVYGLANVRIADASVPPIALSTHLMASTYGLAEQASNIIREFYNPKSTTTNSSTSAASSGSTVDPAKKSNDSPTGYKDTLPFGIWISAMLVTVHVAVALNLFL</sequence>
<dbReference type="RefSeq" id="XP_058308021.1">
    <property type="nucleotide sequence ID" value="XM_058453830.1"/>
</dbReference>
<keyword evidence="7" id="KW-0963">Cytoplasm</keyword>
<reference evidence="21" key="1">
    <citation type="submission" date="2022-12" db="EMBL/GenBank/DDBJ databases">
        <authorList>
            <person name="Petersen C."/>
        </authorList>
    </citation>
    <scope>NUCLEOTIDE SEQUENCE</scope>
    <source>
        <strain evidence="21">IBT 15544</strain>
    </source>
</reference>
<proteinExistence type="inferred from homology"/>
<dbReference type="AlphaFoldDB" id="A0A9W9MIW9"/>
<dbReference type="Gene3D" id="4.10.450.10">
    <property type="entry name" value="Glucose Oxidase, domain 2"/>
    <property type="match status" value="1"/>
</dbReference>
<evidence type="ECO:0000256" key="17">
    <source>
        <dbReference type="SAM" id="MobiDB-lite"/>
    </source>
</evidence>
<keyword evidence="19" id="KW-0732">Signal</keyword>
<keyword evidence="10" id="KW-0285">Flavoprotein</keyword>
<feature type="chain" id="PRO_5040844518" description="glucose oxidase" evidence="19">
    <location>
        <begin position="24"/>
        <end position="678"/>
    </location>
</feature>
<reference evidence="21" key="2">
    <citation type="journal article" date="2023" name="IMA Fungus">
        <title>Comparative genomic study of the Penicillium genus elucidates a diverse pangenome and 15 lateral gene transfer events.</title>
        <authorList>
            <person name="Petersen C."/>
            <person name="Sorensen T."/>
            <person name="Nielsen M.R."/>
            <person name="Sondergaard T.E."/>
            <person name="Sorensen J.L."/>
            <person name="Fitzpatrick D.A."/>
            <person name="Frisvad J.C."/>
            <person name="Nielsen K.L."/>
        </authorList>
    </citation>
    <scope>NUCLEOTIDE SEQUENCE</scope>
    <source>
        <strain evidence="21">IBT 15544</strain>
    </source>
</reference>
<dbReference type="PIRSF" id="PIRSF000137">
    <property type="entry name" value="Alcohol_oxidase"/>
    <property type="match status" value="1"/>
</dbReference>
<evidence type="ECO:0000256" key="8">
    <source>
        <dbReference type="ARBA" id="ARBA00022512"/>
    </source>
</evidence>